<evidence type="ECO:0000256" key="1">
    <source>
        <dbReference type="ARBA" id="ARBA00005254"/>
    </source>
</evidence>
<dbReference type="InterPro" id="IPR014748">
    <property type="entry name" value="Enoyl-CoA_hydra_C"/>
</dbReference>
<accession>A0ABY5H2T3</accession>
<organism evidence="4 5">
    <name type="scientific">Pseudomonas benzenivorans</name>
    <dbReference type="NCBI Taxonomy" id="556533"/>
    <lineage>
        <taxon>Bacteria</taxon>
        <taxon>Pseudomonadati</taxon>
        <taxon>Pseudomonadota</taxon>
        <taxon>Gammaproteobacteria</taxon>
        <taxon>Pseudomonadales</taxon>
        <taxon>Pseudomonadaceae</taxon>
        <taxon>Pseudomonas</taxon>
    </lineage>
</organism>
<dbReference type="PANTHER" id="PTHR11941">
    <property type="entry name" value="ENOYL-COA HYDRATASE-RELATED"/>
    <property type="match status" value="1"/>
</dbReference>
<dbReference type="CDD" id="cd06558">
    <property type="entry name" value="crotonase-like"/>
    <property type="match status" value="1"/>
</dbReference>
<protein>
    <submittedName>
        <fullName evidence="4">Enoyl-CoA hydratase/isomerase family protein</fullName>
    </submittedName>
</protein>
<dbReference type="PANTHER" id="PTHR11941:SF54">
    <property type="entry name" value="ENOYL-COA HYDRATASE, MITOCHONDRIAL"/>
    <property type="match status" value="1"/>
</dbReference>
<dbReference type="InterPro" id="IPR001753">
    <property type="entry name" value="Enoyl-CoA_hydra/iso"/>
</dbReference>
<sequence>MEPGTINLNLDGRIARVDICNPLRHNAMSLAMWRRLGDIVTELNERTDVHLIVLRGEGGRAFVSGADISEFATLRSSDEAVKAYDEAVDRAQTALQDCVHPVIAVIEGYCFGGGIGLALSCDLRYATTTAKFRMPAARLGLGYALRGMQRAVSILGPAQATELFFSARDYSAAEAQESGLVHRALDTEGFDEAVEALIGRVAANAPLSLRAAKLAIRSAAHVEVPAVAADAIARQVELCFRSEDYAEGRQAFAERREPRFAGR</sequence>
<dbReference type="EMBL" id="CP073346">
    <property type="protein sequence ID" value="UTW06086.1"/>
    <property type="molecule type" value="Genomic_DNA"/>
</dbReference>
<dbReference type="InterPro" id="IPR018376">
    <property type="entry name" value="Enoyl-CoA_hyd/isom_CS"/>
</dbReference>
<comment type="similarity">
    <text evidence="1 3">Belongs to the enoyl-CoA hydratase/isomerase family.</text>
</comment>
<keyword evidence="2" id="KW-0456">Lyase</keyword>
<evidence type="ECO:0000313" key="4">
    <source>
        <dbReference type="EMBL" id="UTW06086.1"/>
    </source>
</evidence>
<dbReference type="SUPFAM" id="SSF52096">
    <property type="entry name" value="ClpP/crotonase"/>
    <property type="match status" value="1"/>
</dbReference>
<dbReference type="PROSITE" id="PS00166">
    <property type="entry name" value="ENOYL_COA_HYDRATASE"/>
    <property type="match status" value="1"/>
</dbReference>
<keyword evidence="5" id="KW-1185">Reference proteome</keyword>
<reference evidence="4" key="1">
    <citation type="submission" date="2021-04" db="EMBL/GenBank/DDBJ databases">
        <title>Oceanospirillales bacteria with DddD are important DMSP degraders in coastal seawater.</title>
        <authorList>
            <person name="Liu J."/>
        </authorList>
    </citation>
    <scope>NUCLEOTIDE SEQUENCE</scope>
    <source>
        <strain evidence="4">D13-4</strain>
    </source>
</reference>
<gene>
    <name evidence="4" type="ORF">KDW96_12895</name>
</gene>
<dbReference type="Gene3D" id="3.90.226.10">
    <property type="entry name" value="2-enoyl-CoA Hydratase, Chain A, domain 1"/>
    <property type="match status" value="1"/>
</dbReference>
<dbReference type="RefSeq" id="WP_255836664.1">
    <property type="nucleotide sequence ID" value="NZ_CP073346.1"/>
</dbReference>
<dbReference type="InterPro" id="IPR029045">
    <property type="entry name" value="ClpP/crotonase-like_dom_sf"/>
</dbReference>
<evidence type="ECO:0000313" key="5">
    <source>
        <dbReference type="Proteomes" id="UP001059672"/>
    </source>
</evidence>
<dbReference type="Gene3D" id="1.10.12.10">
    <property type="entry name" value="Lyase 2-enoyl-coa Hydratase, Chain A, domain 2"/>
    <property type="match status" value="1"/>
</dbReference>
<evidence type="ECO:0000256" key="3">
    <source>
        <dbReference type="RuleBase" id="RU003707"/>
    </source>
</evidence>
<evidence type="ECO:0000256" key="2">
    <source>
        <dbReference type="ARBA" id="ARBA00023239"/>
    </source>
</evidence>
<dbReference type="NCBIfam" id="NF004781">
    <property type="entry name" value="PRK06127.1"/>
    <property type="match status" value="1"/>
</dbReference>
<name>A0ABY5H2T3_9PSED</name>
<dbReference type="Pfam" id="PF00378">
    <property type="entry name" value="ECH_1"/>
    <property type="match status" value="1"/>
</dbReference>
<proteinExistence type="inferred from homology"/>
<dbReference type="Proteomes" id="UP001059672">
    <property type="component" value="Chromosome"/>
</dbReference>